<dbReference type="EMBL" id="JACOOO010000047">
    <property type="protein sequence ID" value="MBC5630949.1"/>
    <property type="molecule type" value="Genomic_DNA"/>
</dbReference>
<keyword evidence="12" id="KW-0282">Flagellum</keyword>
<evidence type="ECO:0000256" key="1">
    <source>
        <dbReference type="ARBA" id="ARBA00004413"/>
    </source>
</evidence>
<protein>
    <recommendedName>
        <fullName evidence="3">Flagellar FliJ protein</fullName>
    </recommendedName>
</protein>
<keyword evidence="13" id="KW-1185">Reference proteome</keyword>
<keyword evidence="7" id="KW-1005">Bacterial flagellum biogenesis</keyword>
<gene>
    <name evidence="12" type="primary">fliJ</name>
    <name evidence="12" type="ORF">H8S20_19155</name>
</gene>
<evidence type="ECO:0000313" key="13">
    <source>
        <dbReference type="Proteomes" id="UP000596929"/>
    </source>
</evidence>
<evidence type="ECO:0000256" key="5">
    <source>
        <dbReference type="ARBA" id="ARBA00022475"/>
    </source>
</evidence>
<dbReference type="InterPro" id="IPR053716">
    <property type="entry name" value="Flag_assembly_chemotaxis_eff"/>
</dbReference>
<evidence type="ECO:0000256" key="7">
    <source>
        <dbReference type="ARBA" id="ARBA00022795"/>
    </source>
</evidence>
<comment type="subcellular location">
    <subcellularLocation>
        <location evidence="1">Cell membrane</location>
        <topology evidence="1">Peripheral membrane protein</topology>
        <orientation evidence="1">Cytoplasmic side</orientation>
    </subcellularLocation>
</comment>
<evidence type="ECO:0000256" key="4">
    <source>
        <dbReference type="ARBA" id="ARBA00022448"/>
    </source>
</evidence>
<proteinExistence type="inferred from homology"/>
<keyword evidence="6" id="KW-0145">Chemotaxis</keyword>
<evidence type="ECO:0000256" key="3">
    <source>
        <dbReference type="ARBA" id="ARBA00020392"/>
    </source>
</evidence>
<sequence>MENFKFSLQKVLDIKVKNEDESKINYSKAQNEKREVEEKLKGLEVSYEKYSDSINIENIVERKITSNYLNFISTMIDETNDELNQKEEVVNKARVDLMNKQIERKSLEKLKDNKYMIHKKSEDHKEQIINDEFGMYAYLRNKSSVG</sequence>
<keyword evidence="11" id="KW-0175">Coiled coil</keyword>
<organism evidence="12 13">
    <name type="scientific">Clostridium hominis</name>
    <dbReference type="NCBI Taxonomy" id="2763036"/>
    <lineage>
        <taxon>Bacteria</taxon>
        <taxon>Bacillati</taxon>
        <taxon>Bacillota</taxon>
        <taxon>Clostridia</taxon>
        <taxon>Eubacteriales</taxon>
        <taxon>Clostridiaceae</taxon>
        <taxon>Clostridium</taxon>
    </lineage>
</organism>
<keyword evidence="4" id="KW-0813">Transport</keyword>
<keyword evidence="5" id="KW-1003">Cell membrane</keyword>
<keyword evidence="8" id="KW-0653">Protein transport</keyword>
<accession>A0ABR7DHT3</accession>
<comment type="similarity">
    <text evidence="2">Belongs to the FliJ family.</text>
</comment>
<evidence type="ECO:0000256" key="10">
    <source>
        <dbReference type="ARBA" id="ARBA00023225"/>
    </source>
</evidence>
<dbReference type="Pfam" id="PF02050">
    <property type="entry name" value="FliJ"/>
    <property type="match status" value="1"/>
</dbReference>
<reference evidence="12 13" key="1">
    <citation type="submission" date="2020-08" db="EMBL/GenBank/DDBJ databases">
        <title>Genome public.</title>
        <authorList>
            <person name="Liu C."/>
            <person name="Sun Q."/>
        </authorList>
    </citation>
    <scope>NUCLEOTIDE SEQUENCE [LARGE SCALE GENOMIC DNA]</scope>
    <source>
        <strain evidence="12 13">NSJ-6</strain>
    </source>
</reference>
<comment type="caution">
    <text evidence="12">The sequence shown here is derived from an EMBL/GenBank/DDBJ whole genome shotgun (WGS) entry which is preliminary data.</text>
</comment>
<dbReference type="RefSeq" id="WP_032117088.1">
    <property type="nucleotide sequence ID" value="NZ_JACOOO010000047.1"/>
</dbReference>
<name>A0ABR7DHT3_9CLOT</name>
<evidence type="ECO:0000256" key="2">
    <source>
        <dbReference type="ARBA" id="ARBA00010004"/>
    </source>
</evidence>
<evidence type="ECO:0000313" key="12">
    <source>
        <dbReference type="EMBL" id="MBC5630949.1"/>
    </source>
</evidence>
<dbReference type="Proteomes" id="UP000596929">
    <property type="component" value="Unassembled WGS sequence"/>
</dbReference>
<keyword evidence="12" id="KW-0969">Cilium</keyword>
<evidence type="ECO:0000256" key="11">
    <source>
        <dbReference type="SAM" id="Coils"/>
    </source>
</evidence>
<dbReference type="InterPro" id="IPR012823">
    <property type="entry name" value="Flagell_FliJ"/>
</dbReference>
<feature type="coiled-coil region" evidence="11">
    <location>
        <begin position="19"/>
        <end position="110"/>
    </location>
</feature>
<dbReference type="Gene3D" id="1.10.287.1700">
    <property type="match status" value="1"/>
</dbReference>
<dbReference type="NCBIfam" id="TIGR02473">
    <property type="entry name" value="flagell_FliJ"/>
    <property type="match status" value="1"/>
</dbReference>
<keyword evidence="12" id="KW-0966">Cell projection</keyword>
<keyword evidence="10" id="KW-1006">Bacterial flagellum protein export</keyword>
<evidence type="ECO:0000256" key="9">
    <source>
        <dbReference type="ARBA" id="ARBA00023136"/>
    </source>
</evidence>
<evidence type="ECO:0000256" key="6">
    <source>
        <dbReference type="ARBA" id="ARBA00022500"/>
    </source>
</evidence>
<evidence type="ECO:0000256" key="8">
    <source>
        <dbReference type="ARBA" id="ARBA00022927"/>
    </source>
</evidence>
<keyword evidence="9" id="KW-0472">Membrane</keyword>